<feature type="compositionally biased region" description="Polar residues" evidence="6">
    <location>
        <begin position="1"/>
        <end position="10"/>
    </location>
</feature>
<keyword evidence="5 7" id="KW-0472">Membrane</keyword>
<evidence type="ECO:0000256" key="7">
    <source>
        <dbReference type="SAM" id="Phobius"/>
    </source>
</evidence>
<dbReference type="InterPro" id="IPR011701">
    <property type="entry name" value="MFS"/>
</dbReference>
<proteinExistence type="predicted"/>
<feature type="transmembrane region" description="Helical" evidence="7">
    <location>
        <begin position="150"/>
        <end position="169"/>
    </location>
</feature>
<evidence type="ECO:0008006" key="10">
    <source>
        <dbReference type="Google" id="ProtNLM"/>
    </source>
</evidence>
<feature type="transmembrane region" description="Helical" evidence="7">
    <location>
        <begin position="382"/>
        <end position="401"/>
    </location>
</feature>
<dbReference type="Proteomes" id="UP000616885">
    <property type="component" value="Unassembled WGS sequence"/>
</dbReference>
<organism evidence="8 9">
    <name type="scientific">Bionectria ochroleuca</name>
    <name type="common">Gliocladium roseum</name>
    <dbReference type="NCBI Taxonomy" id="29856"/>
    <lineage>
        <taxon>Eukaryota</taxon>
        <taxon>Fungi</taxon>
        <taxon>Dikarya</taxon>
        <taxon>Ascomycota</taxon>
        <taxon>Pezizomycotina</taxon>
        <taxon>Sordariomycetes</taxon>
        <taxon>Hypocreomycetidae</taxon>
        <taxon>Hypocreales</taxon>
        <taxon>Bionectriaceae</taxon>
        <taxon>Clonostachys</taxon>
    </lineage>
</organism>
<keyword evidence="2" id="KW-0813">Transport</keyword>
<accession>A0A8H7TQZ4</accession>
<evidence type="ECO:0000313" key="8">
    <source>
        <dbReference type="EMBL" id="KAF9753783.1"/>
    </source>
</evidence>
<dbReference type="SUPFAM" id="SSF103473">
    <property type="entry name" value="MFS general substrate transporter"/>
    <property type="match status" value="1"/>
</dbReference>
<evidence type="ECO:0000256" key="4">
    <source>
        <dbReference type="ARBA" id="ARBA00022989"/>
    </source>
</evidence>
<dbReference type="GO" id="GO:0022857">
    <property type="term" value="F:transmembrane transporter activity"/>
    <property type="evidence" value="ECO:0007669"/>
    <property type="project" value="InterPro"/>
</dbReference>
<feature type="transmembrane region" description="Helical" evidence="7">
    <location>
        <begin position="356"/>
        <end position="375"/>
    </location>
</feature>
<reference evidence="8" key="1">
    <citation type="submission" date="2020-10" db="EMBL/GenBank/DDBJ databases">
        <title>High-Quality Genome Resource of Clonostachys rosea strain S41 by Oxford Nanopore Long-Read Sequencing.</title>
        <authorList>
            <person name="Wang H."/>
        </authorList>
    </citation>
    <scope>NUCLEOTIDE SEQUENCE</scope>
    <source>
        <strain evidence="8">S41</strain>
    </source>
</reference>
<keyword evidence="3 7" id="KW-0812">Transmembrane</keyword>
<gene>
    <name evidence="8" type="ORF">IM811_012541</name>
</gene>
<feature type="transmembrane region" description="Helical" evidence="7">
    <location>
        <begin position="81"/>
        <end position="97"/>
    </location>
</feature>
<name>A0A8H7TQZ4_BIOOC</name>
<dbReference type="InterPro" id="IPR036259">
    <property type="entry name" value="MFS_trans_sf"/>
</dbReference>
<dbReference type="PANTHER" id="PTHR43791">
    <property type="entry name" value="PERMEASE-RELATED"/>
    <property type="match status" value="1"/>
</dbReference>
<feature type="transmembrane region" description="Helical" evidence="7">
    <location>
        <begin position="124"/>
        <end position="143"/>
    </location>
</feature>
<feature type="transmembrane region" description="Helical" evidence="7">
    <location>
        <begin position="211"/>
        <end position="229"/>
    </location>
</feature>
<feature type="transmembrane region" description="Helical" evidence="7">
    <location>
        <begin position="249"/>
        <end position="269"/>
    </location>
</feature>
<keyword evidence="4 7" id="KW-1133">Transmembrane helix</keyword>
<evidence type="ECO:0000256" key="2">
    <source>
        <dbReference type="ARBA" id="ARBA00022448"/>
    </source>
</evidence>
<sequence>MAISLNNAERQNSDDGADAQSISGEMRGSEKKVVAQEHSSPSEHAINVSDVDDTTVFYNLNKDTVGLITPEMEKKVVRRNFWFLLGQTWWIAFLIHLDKSTLSQASTMGIFQDVNMTKKEYNDLFVVFYTGYLIALWPGAWLSQRTGQKNFIVGSLFLWAFLLGMHTVVKTGKQLIALRFILGMTESQIVPSTTVLHQAFFPPKRSPWVQLLWWASGSFANVLLTMVAYKLILEEGNSVLVGGLSSWKWLHIICVILTFVVCVPLYFFLPNSPVDAKWLSTEEKIITISSIRESQSGIKNSSWKWSQVREAFTDLKSWFFIFHMFFNELPNNTSQQLPLIIVGFGFTPAESALFNIAKPLIGSFLVLVSAFMLYATRLGTGYTCAISYIPCFVGGIIELAAPWSNKVALVVGTQISTFKPSYLLGLSWAGTATTGYTKKLTVLSSCVVAASVANMISPEFWQPQYQPRYTLPWSFMTAFWFISPAMCLLIRFYLSRQNEIRRLLLEEASDASDREVLQAEGTTIQIHSEDLDQTDLQNLRFVYPL</sequence>
<dbReference type="EMBL" id="JADCTT010000004">
    <property type="protein sequence ID" value="KAF9753783.1"/>
    <property type="molecule type" value="Genomic_DNA"/>
</dbReference>
<evidence type="ECO:0000313" key="9">
    <source>
        <dbReference type="Proteomes" id="UP000616885"/>
    </source>
</evidence>
<dbReference type="AlphaFoldDB" id="A0A8H7TQZ4"/>
<dbReference type="Gene3D" id="1.20.1250.20">
    <property type="entry name" value="MFS general substrate transporter like domains"/>
    <property type="match status" value="1"/>
</dbReference>
<evidence type="ECO:0000256" key="6">
    <source>
        <dbReference type="SAM" id="MobiDB-lite"/>
    </source>
</evidence>
<evidence type="ECO:0000256" key="3">
    <source>
        <dbReference type="ARBA" id="ARBA00022692"/>
    </source>
</evidence>
<evidence type="ECO:0000256" key="1">
    <source>
        <dbReference type="ARBA" id="ARBA00004141"/>
    </source>
</evidence>
<feature type="transmembrane region" description="Helical" evidence="7">
    <location>
        <begin position="473"/>
        <end position="494"/>
    </location>
</feature>
<evidence type="ECO:0000256" key="5">
    <source>
        <dbReference type="ARBA" id="ARBA00023136"/>
    </source>
</evidence>
<dbReference type="PANTHER" id="PTHR43791:SF103">
    <property type="entry name" value="MAJOR FACILITATOR SUPERFAMILY (MFS) PROFILE DOMAIN-CONTAINING PROTEIN-RELATED"/>
    <property type="match status" value="1"/>
</dbReference>
<comment type="caution">
    <text evidence="8">The sequence shown here is derived from an EMBL/GenBank/DDBJ whole genome shotgun (WGS) entry which is preliminary data.</text>
</comment>
<dbReference type="Pfam" id="PF07690">
    <property type="entry name" value="MFS_1"/>
    <property type="match status" value="1"/>
</dbReference>
<protein>
    <recommendedName>
        <fullName evidence="10">Major facilitator superfamily (MFS) profile domain-containing protein</fullName>
    </recommendedName>
</protein>
<feature type="region of interest" description="Disordered" evidence="6">
    <location>
        <begin position="1"/>
        <end position="44"/>
    </location>
</feature>
<comment type="subcellular location">
    <subcellularLocation>
        <location evidence="1">Membrane</location>
        <topology evidence="1">Multi-pass membrane protein</topology>
    </subcellularLocation>
</comment>
<dbReference type="GO" id="GO:0016020">
    <property type="term" value="C:membrane"/>
    <property type="evidence" value="ECO:0007669"/>
    <property type="project" value="UniProtKB-SubCell"/>
</dbReference>